<name>A0ABY5PAG1_9ACTN</name>
<evidence type="ECO:0000313" key="1">
    <source>
        <dbReference type="EMBL" id="UUY01654.1"/>
    </source>
</evidence>
<accession>A0ABY5PAG1</accession>
<dbReference type="Gene3D" id="3.20.20.370">
    <property type="entry name" value="Glycoside hydrolase/deacetylase"/>
    <property type="match status" value="1"/>
</dbReference>
<protein>
    <submittedName>
        <fullName evidence="1">DUF2334 domain-containing protein</fullName>
    </submittedName>
</protein>
<dbReference type="SUPFAM" id="SSF88713">
    <property type="entry name" value="Glycoside hydrolase/deacetylase"/>
    <property type="match status" value="1"/>
</dbReference>
<reference evidence="2" key="1">
    <citation type="submission" date="2021-11" db="EMBL/GenBank/DDBJ databases">
        <title>Cultivation dependent microbiological survey of springs from the worlds oldest radium mine currently devoted to the extraction of radon-saturated water.</title>
        <authorList>
            <person name="Kapinusova G."/>
            <person name="Smrhova T."/>
            <person name="Strejcek M."/>
            <person name="Suman J."/>
            <person name="Jani K."/>
            <person name="Pajer P."/>
            <person name="Uhlik O."/>
        </authorList>
    </citation>
    <scope>NUCLEOTIDE SEQUENCE [LARGE SCALE GENOMIC DNA]</scope>
    <source>
        <strain evidence="2">J379</strain>
    </source>
</reference>
<dbReference type="RefSeq" id="WP_353862206.1">
    <property type="nucleotide sequence ID" value="NZ_CP088295.1"/>
</dbReference>
<proteinExistence type="predicted"/>
<dbReference type="InterPro" id="IPR018763">
    <property type="entry name" value="DUF2334"/>
</dbReference>
<organism evidence="1 2">
    <name type="scientific">Svornostia abyssi</name>
    <dbReference type="NCBI Taxonomy" id="2898438"/>
    <lineage>
        <taxon>Bacteria</taxon>
        <taxon>Bacillati</taxon>
        <taxon>Actinomycetota</taxon>
        <taxon>Thermoleophilia</taxon>
        <taxon>Solirubrobacterales</taxon>
        <taxon>Baekduiaceae</taxon>
        <taxon>Svornostia</taxon>
    </lineage>
</organism>
<evidence type="ECO:0000313" key="2">
    <source>
        <dbReference type="Proteomes" id="UP001058860"/>
    </source>
</evidence>
<gene>
    <name evidence="1" type="ORF">LRS13_13035</name>
</gene>
<dbReference type="EMBL" id="CP088295">
    <property type="protein sequence ID" value="UUY01654.1"/>
    <property type="molecule type" value="Genomic_DNA"/>
</dbReference>
<dbReference type="InterPro" id="IPR011330">
    <property type="entry name" value="Glyco_hydro/deAcase_b/a-brl"/>
</dbReference>
<dbReference type="Proteomes" id="UP001058860">
    <property type="component" value="Chromosome"/>
</dbReference>
<dbReference type="Pfam" id="PF10096">
    <property type="entry name" value="DUF2334"/>
    <property type="match status" value="1"/>
</dbReference>
<keyword evidence="2" id="KW-1185">Reference proteome</keyword>
<sequence length="264" mass="28926">MSTLAGGATTPRLQLVTTPAAPVARASADSRLAVAIHDVEPATYERCALMRDWLEDHGVDRVTLLVIPAPDLHPFADRRPELASWLRERTARGDAVAQHGLQHRQARKGAPLRQAFARWQARDAAEFVGLDAQETRRAVESGRRLLKLAGVEPRGFVAPGYAYTPSLREALADRFDWWADLLRLHRGGRAATLSPALTLGTTTPLKRALSPLLIRTMSVTGGSLLRLDLHPADLDHSRHMLALDAVLQRAGRRTAVTYDDLVAA</sequence>